<dbReference type="Gene3D" id="3.40.630.30">
    <property type="match status" value="1"/>
</dbReference>
<comment type="similarity">
    <text evidence="3">Belongs to the acetyltransferase family. RimJ subfamily.</text>
</comment>
<dbReference type="InterPro" id="IPR016181">
    <property type="entry name" value="Acyl_CoA_acyltransferase"/>
</dbReference>
<keyword evidence="1 5" id="KW-0808">Transferase</keyword>
<dbReference type="Proteomes" id="UP000280008">
    <property type="component" value="Unassembled WGS sequence"/>
</dbReference>
<keyword evidence="5" id="KW-0687">Ribonucleoprotein</keyword>
<dbReference type="OrthoDB" id="5242221at2"/>
<evidence type="ECO:0000313" key="6">
    <source>
        <dbReference type="Proteomes" id="UP000280008"/>
    </source>
</evidence>
<proteinExistence type="inferred from homology"/>
<dbReference type="EMBL" id="RBKS01000001">
    <property type="protein sequence ID" value="RKR75465.1"/>
    <property type="molecule type" value="Genomic_DNA"/>
</dbReference>
<dbReference type="GO" id="GO:0005840">
    <property type="term" value="C:ribosome"/>
    <property type="evidence" value="ECO:0007669"/>
    <property type="project" value="UniProtKB-KW"/>
</dbReference>
<dbReference type="AlphaFoldDB" id="A0A495IK20"/>
<name>A0A495IK20_9MICO</name>
<dbReference type="PANTHER" id="PTHR43792">
    <property type="entry name" value="GNAT FAMILY, PUTATIVE (AFU_ORTHOLOGUE AFUA_3G00765)-RELATED-RELATED"/>
    <property type="match status" value="1"/>
</dbReference>
<evidence type="ECO:0000256" key="2">
    <source>
        <dbReference type="ARBA" id="ARBA00023315"/>
    </source>
</evidence>
<evidence type="ECO:0000256" key="3">
    <source>
        <dbReference type="ARBA" id="ARBA00038502"/>
    </source>
</evidence>
<organism evidence="5 6">
    <name type="scientific">Frondihabitans australicus</name>
    <dbReference type="NCBI Taxonomy" id="386892"/>
    <lineage>
        <taxon>Bacteria</taxon>
        <taxon>Bacillati</taxon>
        <taxon>Actinomycetota</taxon>
        <taxon>Actinomycetes</taxon>
        <taxon>Micrococcales</taxon>
        <taxon>Microbacteriaceae</taxon>
        <taxon>Frondihabitans</taxon>
    </lineage>
</organism>
<comment type="caution">
    <text evidence="5">The sequence shown here is derived from an EMBL/GenBank/DDBJ whole genome shotgun (WGS) entry which is preliminary data.</text>
</comment>
<keyword evidence="2" id="KW-0012">Acyltransferase</keyword>
<dbReference type="Pfam" id="PF13302">
    <property type="entry name" value="Acetyltransf_3"/>
    <property type="match status" value="1"/>
</dbReference>
<dbReference type="GO" id="GO:0008999">
    <property type="term" value="F:protein-N-terminal-alanine acetyltransferase activity"/>
    <property type="evidence" value="ECO:0007669"/>
    <property type="project" value="TreeGrafter"/>
</dbReference>
<accession>A0A495IK20</accession>
<dbReference type="InterPro" id="IPR000182">
    <property type="entry name" value="GNAT_dom"/>
</dbReference>
<dbReference type="RefSeq" id="WP_121370262.1">
    <property type="nucleotide sequence ID" value="NZ_RBKS01000001.1"/>
</dbReference>
<gene>
    <name evidence="5" type="ORF">C8E83_2613</name>
</gene>
<dbReference type="PANTHER" id="PTHR43792:SF8">
    <property type="entry name" value="[RIBOSOMAL PROTEIN US5]-ALANINE N-ACETYLTRANSFERASE"/>
    <property type="match status" value="1"/>
</dbReference>
<dbReference type="SUPFAM" id="SSF55729">
    <property type="entry name" value="Acyl-CoA N-acyltransferases (Nat)"/>
    <property type="match status" value="1"/>
</dbReference>
<evidence type="ECO:0000256" key="1">
    <source>
        <dbReference type="ARBA" id="ARBA00022679"/>
    </source>
</evidence>
<dbReference type="PROSITE" id="PS51186">
    <property type="entry name" value="GNAT"/>
    <property type="match status" value="1"/>
</dbReference>
<feature type="domain" description="N-acetyltransferase" evidence="4">
    <location>
        <begin position="10"/>
        <end position="178"/>
    </location>
</feature>
<keyword evidence="5" id="KW-0689">Ribosomal protein</keyword>
<keyword evidence="6" id="KW-1185">Reference proteome</keyword>
<sequence>MSTFDLPRGVTLRPLDLDDAGPLADAYTRNRERLAPWEPARPIEFFTEAQQGVEIERALFDRDAGSSLPLVLEQHERIVGRVNLTGIARGVSQSATLGYWIDGELAGSGVMSAAVGAALVVARDELGLHRVQAATLLHNAASQGVLRRNGFTPIGVAQAYVKIAGRWQDHVLFQRILEPDEGE</sequence>
<protein>
    <submittedName>
        <fullName evidence="5">[SSU ribosomal protein S5P]-alanine acetyltransferase</fullName>
    </submittedName>
</protein>
<dbReference type="InterPro" id="IPR051531">
    <property type="entry name" value="N-acetyltransferase"/>
</dbReference>
<dbReference type="GO" id="GO:0005737">
    <property type="term" value="C:cytoplasm"/>
    <property type="evidence" value="ECO:0007669"/>
    <property type="project" value="TreeGrafter"/>
</dbReference>
<reference evidence="5 6" key="1">
    <citation type="submission" date="2018-10" db="EMBL/GenBank/DDBJ databases">
        <title>Sequencing the genomes of 1000 actinobacteria strains.</title>
        <authorList>
            <person name="Klenk H.-P."/>
        </authorList>
    </citation>
    <scope>NUCLEOTIDE SEQUENCE [LARGE SCALE GENOMIC DNA]</scope>
    <source>
        <strain evidence="5 6">DSM 17894</strain>
    </source>
</reference>
<evidence type="ECO:0000313" key="5">
    <source>
        <dbReference type="EMBL" id="RKR75465.1"/>
    </source>
</evidence>
<evidence type="ECO:0000259" key="4">
    <source>
        <dbReference type="PROSITE" id="PS51186"/>
    </source>
</evidence>